<evidence type="ECO:0000313" key="1">
    <source>
        <dbReference type="EMBL" id="KAF2120328.1"/>
    </source>
</evidence>
<dbReference type="EMBL" id="ML977314">
    <property type="protein sequence ID" value="KAF2120328.1"/>
    <property type="molecule type" value="Genomic_DNA"/>
</dbReference>
<protein>
    <submittedName>
        <fullName evidence="1">Uncharacterized protein</fullName>
    </submittedName>
</protein>
<dbReference type="AlphaFoldDB" id="A0A6A5ZQ18"/>
<dbReference type="Proteomes" id="UP000799770">
    <property type="component" value="Unassembled WGS sequence"/>
</dbReference>
<evidence type="ECO:0000313" key="2">
    <source>
        <dbReference type="Proteomes" id="UP000799770"/>
    </source>
</evidence>
<organism evidence="1 2">
    <name type="scientific">Lophiotrema nucula</name>
    <dbReference type="NCBI Taxonomy" id="690887"/>
    <lineage>
        <taxon>Eukaryota</taxon>
        <taxon>Fungi</taxon>
        <taxon>Dikarya</taxon>
        <taxon>Ascomycota</taxon>
        <taxon>Pezizomycotina</taxon>
        <taxon>Dothideomycetes</taxon>
        <taxon>Pleosporomycetidae</taxon>
        <taxon>Pleosporales</taxon>
        <taxon>Lophiotremataceae</taxon>
        <taxon>Lophiotrema</taxon>
    </lineage>
</organism>
<keyword evidence="2" id="KW-1185">Reference proteome</keyword>
<accession>A0A6A5ZQ18</accession>
<gene>
    <name evidence="1" type="ORF">BDV96DRAFT_323641</name>
</gene>
<sequence>MFERVVRRVLLRTFNIGDARSRPHSCGVRCLVPGPSHRSPDQSRCGSTCILRAILSTSLGPIQYLCQLLEARTSVHDYAKHKVDLAAEIPSLKQPFPGDCEQVWQHKSGVIRPRWKEEQQRARQLISQRRRVTSRIPWPWSRIVDVLEMWSNQSEKVRYLCSDWPAICEDMGDEEVR</sequence>
<reference evidence="1" key="1">
    <citation type="journal article" date="2020" name="Stud. Mycol.">
        <title>101 Dothideomycetes genomes: a test case for predicting lifestyles and emergence of pathogens.</title>
        <authorList>
            <person name="Haridas S."/>
            <person name="Albert R."/>
            <person name="Binder M."/>
            <person name="Bloem J."/>
            <person name="Labutti K."/>
            <person name="Salamov A."/>
            <person name="Andreopoulos B."/>
            <person name="Baker S."/>
            <person name="Barry K."/>
            <person name="Bills G."/>
            <person name="Bluhm B."/>
            <person name="Cannon C."/>
            <person name="Castanera R."/>
            <person name="Culley D."/>
            <person name="Daum C."/>
            <person name="Ezra D."/>
            <person name="Gonzalez J."/>
            <person name="Henrissat B."/>
            <person name="Kuo A."/>
            <person name="Liang C."/>
            <person name="Lipzen A."/>
            <person name="Lutzoni F."/>
            <person name="Magnuson J."/>
            <person name="Mondo S."/>
            <person name="Nolan M."/>
            <person name="Ohm R."/>
            <person name="Pangilinan J."/>
            <person name="Park H.-J."/>
            <person name="Ramirez L."/>
            <person name="Alfaro M."/>
            <person name="Sun H."/>
            <person name="Tritt A."/>
            <person name="Yoshinaga Y."/>
            <person name="Zwiers L.-H."/>
            <person name="Turgeon B."/>
            <person name="Goodwin S."/>
            <person name="Spatafora J."/>
            <person name="Crous P."/>
            <person name="Grigoriev I."/>
        </authorList>
    </citation>
    <scope>NUCLEOTIDE SEQUENCE</scope>
    <source>
        <strain evidence="1">CBS 627.86</strain>
    </source>
</reference>
<proteinExistence type="predicted"/>
<name>A0A6A5ZQ18_9PLEO</name>